<gene>
    <name evidence="1" type="ORF">QAD02_011381</name>
</gene>
<evidence type="ECO:0000313" key="1">
    <source>
        <dbReference type="EMBL" id="KAJ8675595.1"/>
    </source>
</evidence>
<accession>A0ACC2NWB0</accession>
<comment type="caution">
    <text evidence="1">The sequence shown here is derived from an EMBL/GenBank/DDBJ whole genome shotgun (WGS) entry which is preliminary data.</text>
</comment>
<organism evidence="1 2">
    <name type="scientific">Eretmocerus hayati</name>
    <dbReference type="NCBI Taxonomy" id="131215"/>
    <lineage>
        <taxon>Eukaryota</taxon>
        <taxon>Metazoa</taxon>
        <taxon>Ecdysozoa</taxon>
        <taxon>Arthropoda</taxon>
        <taxon>Hexapoda</taxon>
        <taxon>Insecta</taxon>
        <taxon>Pterygota</taxon>
        <taxon>Neoptera</taxon>
        <taxon>Endopterygota</taxon>
        <taxon>Hymenoptera</taxon>
        <taxon>Apocrita</taxon>
        <taxon>Proctotrupomorpha</taxon>
        <taxon>Chalcidoidea</taxon>
        <taxon>Aphelinidae</taxon>
        <taxon>Aphelininae</taxon>
        <taxon>Eretmocerus</taxon>
    </lineage>
</organism>
<dbReference type="EMBL" id="CM056742">
    <property type="protein sequence ID" value="KAJ8675595.1"/>
    <property type="molecule type" value="Genomic_DNA"/>
</dbReference>
<protein>
    <submittedName>
        <fullName evidence="1">Uncharacterized protein</fullName>
    </submittedName>
</protein>
<evidence type="ECO:0000313" key="2">
    <source>
        <dbReference type="Proteomes" id="UP001239111"/>
    </source>
</evidence>
<proteinExistence type="predicted"/>
<reference evidence="1" key="1">
    <citation type="submission" date="2023-04" db="EMBL/GenBank/DDBJ databases">
        <title>A chromosome-level genome assembly of the parasitoid wasp Eretmocerus hayati.</title>
        <authorList>
            <person name="Zhong Y."/>
            <person name="Liu S."/>
            <person name="Liu Y."/>
        </authorList>
    </citation>
    <scope>NUCLEOTIDE SEQUENCE</scope>
    <source>
        <strain evidence="1">ZJU_SS_LIU_2023</strain>
    </source>
</reference>
<sequence length="149" mass="16815">MAGHYRPGGTSTFNTDDEQFFKEYCISDLSQYLLNKVALRWRTKKEVISGKGENICADKSCSSKEKLTSWEVNFGFIENGQKTNQLVKLKLCKECSTVTEDIPVKDESQTVAAGENQPADDSQLWKNDSSEIVQPTANQNIEEYLSDLF</sequence>
<dbReference type="Proteomes" id="UP001239111">
    <property type="component" value="Chromosome 2"/>
</dbReference>
<keyword evidence="2" id="KW-1185">Reference proteome</keyword>
<name>A0ACC2NWB0_9HYME</name>